<proteinExistence type="inferred from homology"/>
<dbReference type="PROSITE" id="PS50405">
    <property type="entry name" value="GST_CTER"/>
    <property type="match status" value="1"/>
</dbReference>
<dbReference type="AlphaFoldDB" id="A0AA38VGI8"/>
<keyword evidence="8" id="KW-1185">Reference proteome</keyword>
<dbReference type="FunFam" id="3.40.30.10:FF:000156">
    <property type="entry name" value="Glutathione S-transferase 1"/>
    <property type="match status" value="1"/>
</dbReference>
<dbReference type="Proteomes" id="UP001174694">
    <property type="component" value="Unassembled WGS sequence"/>
</dbReference>
<evidence type="ECO:0000256" key="4">
    <source>
        <dbReference type="ARBA" id="ARBA00047960"/>
    </source>
</evidence>
<dbReference type="PROSITE" id="PS50404">
    <property type="entry name" value="GST_NTER"/>
    <property type="match status" value="1"/>
</dbReference>
<evidence type="ECO:0000313" key="8">
    <source>
        <dbReference type="Proteomes" id="UP001174694"/>
    </source>
</evidence>
<accession>A0AA38VGI8</accession>
<evidence type="ECO:0000313" key="7">
    <source>
        <dbReference type="EMBL" id="KAJ9141730.1"/>
    </source>
</evidence>
<gene>
    <name evidence="7" type="ORF">NKR23_g7796</name>
</gene>
<keyword evidence="3" id="KW-0808">Transferase</keyword>
<feature type="domain" description="GST N-terminal" evidence="5">
    <location>
        <begin position="6"/>
        <end position="93"/>
    </location>
</feature>
<protein>
    <recommendedName>
        <fullName evidence="2">glutathione transferase</fullName>
        <ecNumber evidence="2">2.5.1.18</ecNumber>
    </recommendedName>
</protein>
<comment type="similarity">
    <text evidence="1">Belongs to the GST superfamily.</text>
</comment>
<dbReference type="PANTHER" id="PTHR44051">
    <property type="entry name" value="GLUTATHIONE S-TRANSFERASE-RELATED"/>
    <property type="match status" value="1"/>
</dbReference>
<evidence type="ECO:0000259" key="5">
    <source>
        <dbReference type="PROSITE" id="PS50404"/>
    </source>
</evidence>
<evidence type="ECO:0000256" key="2">
    <source>
        <dbReference type="ARBA" id="ARBA00012452"/>
    </source>
</evidence>
<dbReference type="SFLD" id="SFLDS00019">
    <property type="entry name" value="Glutathione_Transferase_(cytos"/>
    <property type="match status" value="1"/>
</dbReference>
<dbReference type="GO" id="GO:0004364">
    <property type="term" value="F:glutathione transferase activity"/>
    <property type="evidence" value="ECO:0007669"/>
    <property type="project" value="UniProtKB-EC"/>
</dbReference>
<dbReference type="SFLD" id="SFLDG00358">
    <property type="entry name" value="Main_(cytGST)"/>
    <property type="match status" value="1"/>
</dbReference>
<dbReference type="CDD" id="cd03046">
    <property type="entry name" value="GST_N_GTT1_like"/>
    <property type="match status" value="1"/>
</dbReference>
<dbReference type="GO" id="GO:0005737">
    <property type="term" value="C:cytoplasm"/>
    <property type="evidence" value="ECO:0007669"/>
    <property type="project" value="UniProtKB-ARBA"/>
</dbReference>
<dbReference type="PANTHER" id="PTHR44051:SF9">
    <property type="entry name" value="GLUTATHIONE S-TRANSFERASE 1"/>
    <property type="match status" value="1"/>
</dbReference>
<dbReference type="EC" id="2.5.1.18" evidence="2"/>
<dbReference type="InterPro" id="IPR004045">
    <property type="entry name" value="Glutathione_S-Trfase_N"/>
</dbReference>
<dbReference type="Gene3D" id="3.40.30.10">
    <property type="entry name" value="Glutaredoxin"/>
    <property type="match status" value="1"/>
</dbReference>
<evidence type="ECO:0000259" key="6">
    <source>
        <dbReference type="PROSITE" id="PS50405"/>
    </source>
</evidence>
<dbReference type="InterPro" id="IPR036282">
    <property type="entry name" value="Glutathione-S-Trfase_C_sf"/>
</dbReference>
<dbReference type="GO" id="GO:0004602">
    <property type="term" value="F:glutathione peroxidase activity"/>
    <property type="evidence" value="ECO:0007669"/>
    <property type="project" value="UniProtKB-ARBA"/>
</dbReference>
<feature type="domain" description="GST C-terminal" evidence="6">
    <location>
        <begin position="128"/>
        <end position="263"/>
    </location>
</feature>
<dbReference type="InterPro" id="IPR036249">
    <property type="entry name" value="Thioredoxin-like_sf"/>
</dbReference>
<name>A0AA38VGI8_9PEZI</name>
<organism evidence="7 8">
    <name type="scientific">Pleurostoma richardsiae</name>
    <dbReference type="NCBI Taxonomy" id="41990"/>
    <lineage>
        <taxon>Eukaryota</taxon>
        <taxon>Fungi</taxon>
        <taxon>Dikarya</taxon>
        <taxon>Ascomycota</taxon>
        <taxon>Pezizomycotina</taxon>
        <taxon>Sordariomycetes</taxon>
        <taxon>Sordariomycetidae</taxon>
        <taxon>Calosphaeriales</taxon>
        <taxon>Pleurostomataceae</taxon>
        <taxon>Pleurostoma</taxon>
    </lineage>
</organism>
<sequence length="265" mass="29939">MASSEQPEITLYWLNSSRAQRIVWLLEELELKYEVVVYHREKSMLAPPELGKIHPLGKSPVVTIKRAGSAKTVVLAESGFIMQYLCDHFGRGKSIVPKRYTEGQEGVVGEETEEWMRYQYFLYYSEGSLMPYMTVAVILSIFRGDRVPLLVRPITSFIAGKVSSTFLFSAMKKHLAFLESQIATSPGGGKYLCGQHLTAADIILRYPLLAARERLSAMVVDGKSVTEAYPLLWAYLDRLEEEPGYKKAVTRIEEVEGKKDKELMG</sequence>
<evidence type="ECO:0000256" key="1">
    <source>
        <dbReference type="ARBA" id="ARBA00007409"/>
    </source>
</evidence>
<evidence type="ECO:0000256" key="3">
    <source>
        <dbReference type="ARBA" id="ARBA00022679"/>
    </source>
</evidence>
<dbReference type="InterPro" id="IPR010987">
    <property type="entry name" value="Glutathione-S-Trfase_C-like"/>
</dbReference>
<comment type="catalytic activity">
    <reaction evidence="4">
        <text>RX + glutathione = an S-substituted glutathione + a halide anion + H(+)</text>
        <dbReference type="Rhea" id="RHEA:16437"/>
        <dbReference type="ChEBI" id="CHEBI:15378"/>
        <dbReference type="ChEBI" id="CHEBI:16042"/>
        <dbReference type="ChEBI" id="CHEBI:17792"/>
        <dbReference type="ChEBI" id="CHEBI:57925"/>
        <dbReference type="ChEBI" id="CHEBI:90779"/>
        <dbReference type="EC" id="2.5.1.18"/>
    </reaction>
</comment>
<dbReference type="Pfam" id="PF14497">
    <property type="entry name" value="GST_C_3"/>
    <property type="match status" value="1"/>
</dbReference>
<dbReference type="Gene3D" id="1.20.1050.10">
    <property type="match status" value="1"/>
</dbReference>
<dbReference type="Pfam" id="PF02798">
    <property type="entry name" value="GST_N"/>
    <property type="match status" value="1"/>
</dbReference>
<dbReference type="SUPFAM" id="SSF52833">
    <property type="entry name" value="Thioredoxin-like"/>
    <property type="match status" value="1"/>
</dbReference>
<dbReference type="InterPro" id="IPR040079">
    <property type="entry name" value="Glutathione_S-Trfase"/>
</dbReference>
<dbReference type="InterPro" id="IPR004046">
    <property type="entry name" value="GST_C"/>
</dbReference>
<dbReference type="EMBL" id="JANBVO010000025">
    <property type="protein sequence ID" value="KAJ9141730.1"/>
    <property type="molecule type" value="Genomic_DNA"/>
</dbReference>
<reference evidence="7" key="1">
    <citation type="submission" date="2022-07" db="EMBL/GenBank/DDBJ databases">
        <title>Fungi with potential for degradation of polypropylene.</title>
        <authorList>
            <person name="Gostincar C."/>
        </authorList>
    </citation>
    <scope>NUCLEOTIDE SEQUENCE</scope>
    <source>
        <strain evidence="7">EXF-13308</strain>
    </source>
</reference>
<dbReference type="SUPFAM" id="SSF47616">
    <property type="entry name" value="GST C-terminal domain-like"/>
    <property type="match status" value="1"/>
</dbReference>
<comment type="caution">
    <text evidence="7">The sequence shown here is derived from an EMBL/GenBank/DDBJ whole genome shotgun (WGS) entry which is preliminary data.</text>
</comment>